<proteinExistence type="predicted"/>
<dbReference type="AlphaFoldDB" id="A0AAV9PIN3"/>
<dbReference type="PANTHER" id="PTHR43036">
    <property type="entry name" value="OSJNBB0011N17.9 PROTEIN"/>
    <property type="match status" value="1"/>
</dbReference>
<name>A0AAV9PIN3_9PEZI</name>
<organism evidence="1 2">
    <name type="scientific">Saxophila tyrrhenica</name>
    <dbReference type="NCBI Taxonomy" id="1690608"/>
    <lineage>
        <taxon>Eukaryota</taxon>
        <taxon>Fungi</taxon>
        <taxon>Dikarya</taxon>
        <taxon>Ascomycota</taxon>
        <taxon>Pezizomycotina</taxon>
        <taxon>Dothideomycetes</taxon>
        <taxon>Dothideomycetidae</taxon>
        <taxon>Mycosphaerellales</taxon>
        <taxon>Extremaceae</taxon>
        <taxon>Saxophila</taxon>
    </lineage>
</organism>
<protein>
    <recommendedName>
        <fullName evidence="3">Methyltransferase type 11 domain-containing protein</fullName>
    </recommendedName>
</protein>
<keyword evidence="2" id="KW-1185">Reference proteome</keyword>
<dbReference type="Proteomes" id="UP001337655">
    <property type="component" value="Unassembled WGS sequence"/>
</dbReference>
<evidence type="ECO:0008006" key="3">
    <source>
        <dbReference type="Google" id="ProtNLM"/>
    </source>
</evidence>
<gene>
    <name evidence="1" type="ORF">LTR77_002493</name>
</gene>
<reference evidence="1 2" key="1">
    <citation type="submission" date="2023-08" db="EMBL/GenBank/DDBJ databases">
        <title>Black Yeasts Isolated from many extreme environments.</title>
        <authorList>
            <person name="Coleine C."/>
            <person name="Stajich J.E."/>
            <person name="Selbmann L."/>
        </authorList>
    </citation>
    <scope>NUCLEOTIDE SEQUENCE [LARGE SCALE GENOMIC DNA]</scope>
    <source>
        <strain evidence="1 2">CCFEE 5935</strain>
    </source>
</reference>
<sequence>MSASGKDWPVKQYTPRYTSWPYNPSDFTRQDSSPDDSFYSAPRFVTHIDDAAINTLRTYYDSTLPRKGKILDFCSSWISHYPKSVEEASSNGELKVIGMGMNEAELKANKVLNSGKLLVDLNQNPDIAGALRTADAISEDDAEKLDSSTNVVSTDYLTQPVEVLKSLRDATKPGGSVHLTISNRCFPTKAISRWLRVEEEERVLMVGDFLHYAGWKDIEIVELSNGKVGEGDQSSPQQGLRGIMSWMGMNSRDPLWVVRATK</sequence>
<dbReference type="GeneID" id="89923840"/>
<evidence type="ECO:0000313" key="1">
    <source>
        <dbReference type="EMBL" id="KAK5173812.1"/>
    </source>
</evidence>
<dbReference type="EMBL" id="JAVRRT010000003">
    <property type="protein sequence ID" value="KAK5173812.1"/>
    <property type="molecule type" value="Genomic_DNA"/>
</dbReference>
<dbReference type="PANTHER" id="PTHR43036:SF2">
    <property type="entry name" value="OS04G0481300 PROTEIN"/>
    <property type="match status" value="1"/>
</dbReference>
<accession>A0AAV9PIN3</accession>
<comment type="caution">
    <text evidence="1">The sequence shown here is derived from an EMBL/GenBank/DDBJ whole genome shotgun (WGS) entry which is preliminary data.</text>
</comment>
<evidence type="ECO:0000313" key="2">
    <source>
        <dbReference type="Proteomes" id="UP001337655"/>
    </source>
</evidence>
<dbReference type="RefSeq" id="XP_064662507.1">
    <property type="nucleotide sequence ID" value="XM_064799752.1"/>
</dbReference>